<evidence type="ECO:0000256" key="1">
    <source>
        <dbReference type="SAM" id="Phobius"/>
    </source>
</evidence>
<proteinExistence type="predicted"/>
<feature type="transmembrane region" description="Helical" evidence="1">
    <location>
        <begin position="62"/>
        <end position="81"/>
    </location>
</feature>
<dbReference type="Proteomes" id="UP001607157">
    <property type="component" value="Unassembled WGS sequence"/>
</dbReference>
<gene>
    <name evidence="2" type="ORF">ACGRVM_09365</name>
</gene>
<feature type="transmembrane region" description="Helical" evidence="1">
    <location>
        <begin position="31"/>
        <end position="50"/>
    </location>
</feature>
<evidence type="ECO:0000313" key="2">
    <source>
        <dbReference type="EMBL" id="MFH0254102.1"/>
    </source>
</evidence>
<comment type="caution">
    <text evidence="2">The sequence shown here is derived from an EMBL/GenBank/DDBJ whole genome shotgun (WGS) entry which is preliminary data.</text>
</comment>
<evidence type="ECO:0000313" key="3">
    <source>
        <dbReference type="Proteomes" id="UP001607157"/>
    </source>
</evidence>
<reference evidence="2 3" key="1">
    <citation type="submission" date="2024-10" db="EMBL/GenBank/DDBJ databases">
        <authorList>
            <person name="Yang X.-N."/>
        </authorList>
    </citation>
    <scope>NUCLEOTIDE SEQUENCE [LARGE SCALE GENOMIC DNA]</scope>
    <source>
        <strain evidence="2 3">CAU 1059</strain>
    </source>
</reference>
<protein>
    <submittedName>
        <fullName evidence="2">Uncharacterized protein</fullName>
    </submittedName>
</protein>
<dbReference type="RefSeq" id="WP_377170546.1">
    <property type="nucleotide sequence ID" value="NZ_JBHTJC010000002.1"/>
</dbReference>
<accession>A0ABW7I7D0</accession>
<sequence>MIAAALALSPGAALAGACDLMRPGWDGAPVTIWAETLALFASPAALALLVGSALAVAFRSPWAALVLCVLWSGLTMLVAVADPGGLRAEALAEGCRASPALFIVIVAAICGAMILRTGRPAPERDETP</sequence>
<keyword evidence="1" id="KW-1133">Transmembrane helix</keyword>
<keyword evidence="1" id="KW-0812">Transmembrane</keyword>
<name>A0ABW7I7D0_9RHOB</name>
<keyword evidence="1" id="KW-0472">Membrane</keyword>
<keyword evidence="3" id="KW-1185">Reference proteome</keyword>
<organism evidence="2 3">
    <name type="scientific">Roseovarius aquimarinus</name>
    <dbReference type="NCBI Taxonomy" id="1229156"/>
    <lineage>
        <taxon>Bacteria</taxon>
        <taxon>Pseudomonadati</taxon>
        <taxon>Pseudomonadota</taxon>
        <taxon>Alphaproteobacteria</taxon>
        <taxon>Rhodobacterales</taxon>
        <taxon>Roseobacteraceae</taxon>
        <taxon>Roseovarius</taxon>
    </lineage>
</organism>
<dbReference type="EMBL" id="JBIHMM010000002">
    <property type="protein sequence ID" value="MFH0254102.1"/>
    <property type="molecule type" value="Genomic_DNA"/>
</dbReference>
<feature type="transmembrane region" description="Helical" evidence="1">
    <location>
        <begin position="97"/>
        <end position="115"/>
    </location>
</feature>